<feature type="domain" description="NYN" evidence="1">
    <location>
        <begin position="8"/>
        <end position="137"/>
    </location>
</feature>
<organism evidence="2 3">
    <name type="scientific">Neolentinus lepideus HHB14362 ss-1</name>
    <dbReference type="NCBI Taxonomy" id="1314782"/>
    <lineage>
        <taxon>Eukaryota</taxon>
        <taxon>Fungi</taxon>
        <taxon>Dikarya</taxon>
        <taxon>Basidiomycota</taxon>
        <taxon>Agaricomycotina</taxon>
        <taxon>Agaricomycetes</taxon>
        <taxon>Gloeophyllales</taxon>
        <taxon>Gloeophyllaceae</taxon>
        <taxon>Neolentinus</taxon>
    </lineage>
</organism>
<sequence length="152" mass="16975">MSSPCQDKVSIFWDFENCQPSSGVDACALTENIRRIAHRFGQVTSFKAYIDLALLSRNARPAAFRAQLQASGVLLIDTPHHNKKEVADKVMIVDMMAFALENQPPATVILITGDSDFAYLVSVLRFRLYRVVLITPRTLSTVKTLACVTLDW</sequence>
<proteinExistence type="predicted"/>
<dbReference type="STRING" id="1314782.A0A165V8P8"/>
<dbReference type="InParanoid" id="A0A165V8P8"/>
<dbReference type="OrthoDB" id="549353at2759"/>
<dbReference type="GO" id="GO:0010468">
    <property type="term" value="P:regulation of gene expression"/>
    <property type="evidence" value="ECO:0007669"/>
    <property type="project" value="InterPro"/>
</dbReference>
<name>A0A165V8P8_9AGAM</name>
<protein>
    <submittedName>
        <fullName evidence="2">DUF537-domain-containing protein</fullName>
    </submittedName>
</protein>
<dbReference type="InterPro" id="IPR024768">
    <property type="entry name" value="Marf1"/>
</dbReference>
<accession>A0A165V8P8</accession>
<dbReference type="Gene3D" id="3.40.50.1010">
    <property type="entry name" value="5'-nuclease"/>
    <property type="match status" value="1"/>
</dbReference>
<keyword evidence="3" id="KW-1185">Reference proteome</keyword>
<dbReference type="AlphaFoldDB" id="A0A165V8P8"/>
<dbReference type="GO" id="GO:1905762">
    <property type="term" value="F:CCR4-NOT complex binding"/>
    <property type="evidence" value="ECO:0007669"/>
    <property type="project" value="TreeGrafter"/>
</dbReference>
<dbReference type="PANTHER" id="PTHR14379:SF3">
    <property type="entry name" value="MEIOSIS REGULATOR AND MRNA STABILITY FACTOR 1"/>
    <property type="match status" value="1"/>
</dbReference>
<dbReference type="InterPro" id="IPR021139">
    <property type="entry name" value="NYN"/>
</dbReference>
<dbReference type="Pfam" id="PF01936">
    <property type="entry name" value="NYN"/>
    <property type="match status" value="1"/>
</dbReference>
<dbReference type="EMBL" id="KV425554">
    <property type="protein sequence ID" value="KZT29332.1"/>
    <property type="molecule type" value="Genomic_DNA"/>
</dbReference>
<reference evidence="2 3" key="1">
    <citation type="journal article" date="2016" name="Mol. Biol. Evol.">
        <title>Comparative Genomics of Early-Diverging Mushroom-Forming Fungi Provides Insights into the Origins of Lignocellulose Decay Capabilities.</title>
        <authorList>
            <person name="Nagy L.G."/>
            <person name="Riley R."/>
            <person name="Tritt A."/>
            <person name="Adam C."/>
            <person name="Daum C."/>
            <person name="Floudas D."/>
            <person name="Sun H."/>
            <person name="Yadav J.S."/>
            <person name="Pangilinan J."/>
            <person name="Larsson K.H."/>
            <person name="Matsuura K."/>
            <person name="Barry K."/>
            <person name="Labutti K."/>
            <person name="Kuo R."/>
            <person name="Ohm R.A."/>
            <person name="Bhattacharya S.S."/>
            <person name="Shirouzu T."/>
            <person name="Yoshinaga Y."/>
            <person name="Martin F.M."/>
            <person name="Grigoriev I.V."/>
            <person name="Hibbett D.S."/>
        </authorList>
    </citation>
    <scope>NUCLEOTIDE SEQUENCE [LARGE SCALE GENOMIC DNA]</scope>
    <source>
        <strain evidence="2 3">HHB14362 ss-1</strain>
    </source>
</reference>
<evidence type="ECO:0000259" key="1">
    <source>
        <dbReference type="Pfam" id="PF01936"/>
    </source>
</evidence>
<gene>
    <name evidence="2" type="ORF">NEOLEDRAFT_1021454</name>
</gene>
<dbReference type="GO" id="GO:0005777">
    <property type="term" value="C:peroxisome"/>
    <property type="evidence" value="ECO:0007669"/>
    <property type="project" value="InterPro"/>
</dbReference>
<dbReference type="PANTHER" id="PTHR14379">
    <property type="entry name" value="LIMKAIN B LKAP"/>
    <property type="match status" value="1"/>
</dbReference>
<dbReference type="CDD" id="cd10910">
    <property type="entry name" value="PIN_limkain_b1_N_like"/>
    <property type="match status" value="1"/>
</dbReference>
<evidence type="ECO:0000313" key="2">
    <source>
        <dbReference type="EMBL" id="KZT29332.1"/>
    </source>
</evidence>
<feature type="non-terminal residue" evidence="2">
    <location>
        <position position="152"/>
    </location>
</feature>
<dbReference type="GO" id="GO:0004540">
    <property type="term" value="F:RNA nuclease activity"/>
    <property type="evidence" value="ECO:0007669"/>
    <property type="project" value="InterPro"/>
</dbReference>
<evidence type="ECO:0000313" key="3">
    <source>
        <dbReference type="Proteomes" id="UP000076761"/>
    </source>
</evidence>
<dbReference type="Proteomes" id="UP000076761">
    <property type="component" value="Unassembled WGS sequence"/>
</dbReference>